<keyword evidence="11" id="KW-1185">Reference proteome</keyword>
<feature type="chain" id="PRO_5047122876" evidence="8">
    <location>
        <begin position="27"/>
        <end position="748"/>
    </location>
</feature>
<reference evidence="10 11" key="1">
    <citation type="submission" date="2024-02" db="EMBL/GenBank/DDBJ databases">
        <authorList>
            <person name="Chen Y."/>
            <person name="Shah S."/>
            <person name="Dougan E. K."/>
            <person name="Thang M."/>
            <person name="Chan C."/>
        </authorList>
    </citation>
    <scope>NUCLEOTIDE SEQUENCE [LARGE SCALE GENOMIC DNA]</scope>
</reference>
<feature type="transmembrane region" description="Helical" evidence="7">
    <location>
        <begin position="621"/>
        <end position="644"/>
    </location>
</feature>
<dbReference type="SUPFAM" id="SSF57184">
    <property type="entry name" value="Growth factor receptor domain"/>
    <property type="match status" value="1"/>
</dbReference>
<dbReference type="InterPro" id="IPR009030">
    <property type="entry name" value="Growth_fac_rcpt_cys_sf"/>
</dbReference>
<feature type="transmembrane region" description="Helical" evidence="7">
    <location>
        <begin position="595"/>
        <end position="614"/>
    </location>
</feature>
<dbReference type="InterPro" id="IPR050726">
    <property type="entry name" value="mGluR"/>
</dbReference>
<evidence type="ECO:0000256" key="4">
    <source>
        <dbReference type="ARBA" id="ARBA00023136"/>
    </source>
</evidence>
<dbReference type="Pfam" id="PF01094">
    <property type="entry name" value="ANF_receptor"/>
    <property type="match status" value="1"/>
</dbReference>
<proteinExistence type="predicted"/>
<feature type="signal peptide" evidence="8">
    <location>
        <begin position="1"/>
        <end position="26"/>
    </location>
</feature>
<feature type="transmembrane region" description="Helical" evidence="7">
    <location>
        <begin position="568"/>
        <end position="589"/>
    </location>
</feature>
<dbReference type="PANTHER" id="PTHR24060">
    <property type="entry name" value="METABOTROPIC GLUTAMATE RECEPTOR"/>
    <property type="match status" value="1"/>
</dbReference>
<dbReference type="PRINTS" id="PR00248">
    <property type="entry name" value="GPCRMGR"/>
</dbReference>
<gene>
    <name evidence="10" type="ORF">SCF082_LOCUS32574</name>
</gene>
<sequence length="748" mass="81565">MAWLAGCANVLKAALLLALLSPRCFCCVAPCVEIALGALGVGGRNLAVPAAAFIDYQKNWNASLAARLGPPIVTIPGGVHPNASFGAISLHLEATQGTQEVGMAAALDLMSGETGAKPVIGLIGPAYSSVSMPIATVAAVRQIPQVSCCATSPALSNKDSYPFFLRTVPPDTIQARALWHWIRHFEVPIAACLYSAEGYGQGLFDALKELARVDGQQDRVQGQTLRDTQQDFVAEEARTSVRLLKQIGSRFVVLLVGWHLAAPLLDILDEEEILSPAWQVLGSETMAAFIAAKRTVGFMYFLPSGKGAKFPDLQRLWSLLGTQDIYGTDQMRAPVGLLGNELFTEGEASNLGPSEAFNFDAVYTFIIAINQLLAEMDPSAIKGQVLLEQMRRVRFTGASGEVSFNENGDRFGTYELMNIQSDGRAIAIASFSSLTFSFTFHNQPIWMDGGVRSMPPQELYSCDPGFYWEDQSRQCRKCPKGTMCVGGATASLMSCPRGTFASEIGMMNCTPCPKGSFALDAGVVTQPVAALVLASYLIYTYPSHIASGQGLRFSARYRFLFHRFKPEAYYYGLVLLYRNGLVALLPTVLVGVPELQVPLMGIILIAVQNLEVYACPWRTELANLVDMLLTDLLLVILLSAGPLLLTDKTQTEAMLGWLLCVPVLAIMLVALLSFVKFAVKHLRPKEQLYGIFLCHHKAGAGSLCRLIKILIAQHSSTRVFLDSDQLENLDLLFDIELVCWRNRHGMEE</sequence>
<keyword evidence="4 7" id="KW-0472">Membrane</keyword>
<evidence type="ECO:0000313" key="11">
    <source>
        <dbReference type="Proteomes" id="UP001642464"/>
    </source>
</evidence>
<protein>
    <submittedName>
        <fullName evidence="10">Metabotropic glutamate receptor 5 (MGluR5)</fullName>
    </submittedName>
</protein>
<keyword evidence="5 10" id="KW-0675">Receptor</keyword>
<dbReference type="InterPro" id="IPR001828">
    <property type="entry name" value="ANF_lig-bd_rcpt"/>
</dbReference>
<evidence type="ECO:0000256" key="6">
    <source>
        <dbReference type="ARBA" id="ARBA00023180"/>
    </source>
</evidence>
<keyword evidence="8" id="KW-0732">Signal</keyword>
<dbReference type="InterPro" id="IPR000337">
    <property type="entry name" value="GPCR_3"/>
</dbReference>
<evidence type="ECO:0000256" key="7">
    <source>
        <dbReference type="SAM" id="Phobius"/>
    </source>
</evidence>
<dbReference type="Proteomes" id="UP001642464">
    <property type="component" value="Unassembled WGS sequence"/>
</dbReference>
<dbReference type="SUPFAM" id="SSF53822">
    <property type="entry name" value="Periplasmic binding protein-like I"/>
    <property type="match status" value="1"/>
</dbReference>
<feature type="domain" description="Receptor ligand binding region" evidence="9">
    <location>
        <begin position="88"/>
        <end position="421"/>
    </location>
</feature>
<evidence type="ECO:0000256" key="8">
    <source>
        <dbReference type="SAM" id="SignalP"/>
    </source>
</evidence>
<dbReference type="EMBL" id="CAXAMM010028335">
    <property type="protein sequence ID" value="CAK9062595.1"/>
    <property type="molecule type" value="Genomic_DNA"/>
</dbReference>
<name>A0ABP0NFQ6_9DINO</name>
<organism evidence="10 11">
    <name type="scientific">Durusdinium trenchii</name>
    <dbReference type="NCBI Taxonomy" id="1381693"/>
    <lineage>
        <taxon>Eukaryota</taxon>
        <taxon>Sar</taxon>
        <taxon>Alveolata</taxon>
        <taxon>Dinophyceae</taxon>
        <taxon>Suessiales</taxon>
        <taxon>Symbiodiniaceae</taxon>
        <taxon>Durusdinium</taxon>
    </lineage>
</organism>
<keyword evidence="3 7" id="KW-1133">Transmembrane helix</keyword>
<evidence type="ECO:0000256" key="3">
    <source>
        <dbReference type="ARBA" id="ARBA00022989"/>
    </source>
</evidence>
<evidence type="ECO:0000256" key="1">
    <source>
        <dbReference type="ARBA" id="ARBA00004141"/>
    </source>
</evidence>
<comment type="caution">
    <text evidence="10">The sequence shown here is derived from an EMBL/GenBank/DDBJ whole genome shotgun (WGS) entry which is preliminary data.</text>
</comment>
<dbReference type="Gene3D" id="3.40.50.2300">
    <property type="match status" value="2"/>
</dbReference>
<evidence type="ECO:0000259" key="9">
    <source>
        <dbReference type="Pfam" id="PF01094"/>
    </source>
</evidence>
<evidence type="ECO:0000313" key="10">
    <source>
        <dbReference type="EMBL" id="CAK9062595.1"/>
    </source>
</evidence>
<evidence type="ECO:0000256" key="5">
    <source>
        <dbReference type="ARBA" id="ARBA00023170"/>
    </source>
</evidence>
<dbReference type="InterPro" id="IPR028082">
    <property type="entry name" value="Peripla_BP_I"/>
</dbReference>
<evidence type="ECO:0000256" key="2">
    <source>
        <dbReference type="ARBA" id="ARBA00022692"/>
    </source>
</evidence>
<keyword evidence="2 7" id="KW-0812">Transmembrane</keyword>
<comment type="subcellular location">
    <subcellularLocation>
        <location evidence="1">Membrane</location>
        <topology evidence="1">Multi-pass membrane protein</topology>
    </subcellularLocation>
</comment>
<accession>A0ABP0NFQ6</accession>
<feature type="transmembrane region" description="Helical" evidence="7">
    <location>
        <begin position="517"/>
        <end position="539"/>
    </location>
</feature>
<feature type="transmembrane region" description="Helical" evidence="7">
    <location>
        <begin position="656"/>
        <end position="679"/>
    </location>
</feature>
<dbReference type="SMART" id="SM01411">
    <property type="entry name" value="Ephrin_rec_like"/>
    <property type="match status" value="1"/>
</dbReference>
<keyword evidence="6" id="KW-0325">Glycoprotein</keyword>